<organism evidence="4 5">
    <name type="scientific">Aspergillus fumigatus</name>
    <name type="common">Neosartorya fumigata</name>
    <dbReference type="NCBI Taxonomy" id="746128"/>
    <lineage>
        <taxon>Eukaryota</taxon>
        <taxon>Fungi</taxon>
        <taxon>Dikarya</taxon>
        <taxon>Ascomycota</taxon>
        <taxon>Pezizomycotina</taxon>
        <taxon>Eurotiomycetes</taxon>
        <taxon>Eurotiomycetidae</taxon>
        <taxon>Eurotiales</taxon>
        <taxon>Aspergillaceae</taxon>
        <taxon>Aspergillus</taxon>
        <taxon>Aspergillus subgen. Fumigati</taxon>
    </lineage>
</organism>
<dbReference type="GO" id="GO:0016765">
    <property type="term" value="F:transferase activity, transferring alkyl or aryl (other than methyl) groups"/>
    <property type="evidence" value="ECO:0007669"/>
    <property type="project" value="InterPro"/>
</dbReference>
<evidence type="ECO:0000256" key="1">
    <source>
        <dbReference type="ARBA" id="ARBA00010209"/>
    </source>
</evidence>
<feature type="binding site" evidence="3">
    <location>
        <position position="102"/>
    </location>
    <ligand>
        <name>L-tryptophan</name>
        <dbReference type="ChEBI" id="CHEBI:57912"/>
    </ligand>
</feature>
<name>A0A8H4MPY8_ASPFM</name>
<dbReference type="InterPro" id="IPR033964">
    <property type="entry name" value="ABBA"/>
</dbReference>
<dbReference type="AlphaFoldDB" id="A0A8H4MPY8"/>
<comment type="similarity">
    <text evidence="1">Belongs to the tryptophan dimethylallyltransferase family.</text>
</comment>
<evidence type="ECO:0000313" key="4">
    <source>
        <dbReference type="EMBL" id="KAH1909139.1"/>
    </source>
</evidence>
<dbReference type="SMR" id="A0A8H4MPY8"/>
<dbReference type="Proteomes" id="UP000813423">
    <property type="component" value="Unassembled WGS sequence"/>
</dbReference>
<dbReference type="GO" id="GO:0009820">
    <property type="term" value="P:alkaloid metabolic process"/>
    <property type="evidence" value="ECO:0007669"/>
    <property type="project" value="InterPro"/>
</dbReference>
<feature type="binding site" evidence="3">
    <location>
        <position position="446"/>
    </location>
    <ligand>
        <name>dimethylallyl diphosphate</name>
        <dbReference type="ChEBI" id="CHEBI:57623"/>
    </ligand>
</feature>
<dbReference type="PIRSF" id="PIRSF000509">
    <property type="entry name" value="Trp_DMAT"/>
    <property type="match status" value="1"/>
</dbReference>
<feature type="binding site" evidence="3">
    <location>
        <position position="296"/>
    </location>
    <ligand>
        <name>dimethylallyl diphosphate</name>
        <dbReference type="ChEBI" id="CHEBI:57623"/>
    </ligand>
</feature>
<dbReference type="NCBIfam" id="TIGR03429">
    <property type="entry name" value="arom_pren_DMATS"/>
    <property type="match status" value="1"/>
</dbReference>
<feature type="binding site" evidence="3">
    <location>
        <position position="380"/>
    </location>
    <ligand>
        <name>dimethylallyl diphosphate</name>
        <dbReference type="ChEBI" id="CHEBI:57623"/>
    </ligand>
</feature>
<evidence type="ECO:0000256" key="3">
    <source>
        <dbReference type="PIRSR" id="PIRSR000509-1"/>
    </source>
</evidence>
<sequence length="464" mass="52607">MPPAPPDQKPCHQLQPAPYRALSESILFGSVDEERWWHSTAPILSRLLISSNYDVDVQYKYLSLYRHLVLPALGPYPQRDPETGIIATQWRSGMVLTGLPIEFSNNVARALIRIGVDPVTADSGTAQDPFNTTRPKVYLETAARLLPGVDLTRFYEFETELVITKAEEAVLQANPDLFRSPWKSQILTAMDLQKSGTVLVKAYFYPQPKSAVTGRSTEDLLVNAIRKVDREGRFETQLANLQRYIERRRRGLHVPGVTADKPPATAADKAFDACSFFPHFLSTDLVEPGKSRVKFYASERHVNLQMVEDIWTFGGLRRDPDALRGLELLRHFWADIQMREGYYTMPRGFCELGKSSAGFEAPMMFHFHLDGSQSPFPDPQMYVCVFGMNSRKLVEGLTTFYRRVGWEEMASHYQGNFLANYPDEDFEKAAHLCAYVSFAYKNGGAYVTLYNHSFNPVGDVSFPN</sequence>
<feature type="binding site" evidence="3">
    <location>
        <position position="201"/>
    </location>
    <ligand>
        <name>dimethylallyl diphosphate</name>
        <dbReference type="ChEBI" id="CHEBI:57623"/>
    </ligand>
</feature>
<reference evidence="4" key="1">
    <citation type="submission" date="2021-08" db="EMBL/GenBank/DDBJ databases">
        <title>Global Aspergillus fumigatus from environmental and clinical sources.</title>
        <authorList>
            <person name="Barber A."/>
            <person name="Sae-Ong T."/>
        </authorList>
    </citation>
    <scope>NUCLEOTIDE SEQUENCE</scope>
    <source>
        <strain evidence="4">NRZ-2016-071</strain>
    </source>
</reference>
<feature type="binding site" evidence="3">
    <location>
        <position position="450"/>
    </location>
    <ligand>
        <name>dimethylallyl diphosphate</name>
        <dbReference type="ChEBI" id="CHEBI:57623"/>
    </ligand>
</feature>
<evidence type="ECO:0000256" key="2">
    <source>
        <dbReference type="ARBA" id="ARBA00022679"/>
    </source>
</evidence>
<dbReference type="InterPro" id="IPR017795">
    <property type="entry name" value="ABBA_NscD-like"/>
</dbReference>
<keyword evidence="2" id="KW-0808">Transferase</keyword>
<evidence type="ECO:0000313" key="5">
    <source>
        <dbReference type="Proteomes" id="UP000813423"/>
    </source>
</evidence>
<accession>A0A8H4MPY8</accession>
<dbReference type="PANTHER" id="PTHR40627">
    <property type="entry name" value="INDOLE PRENYLTRANSFERASE TDIB-RELATED"/>
    <property type="match status" value="1"/>
</dbReference>
<dbReference type="PANTHER" id="PTHR40627:SF3">
    <property type="entry name" value="PRENYLTRANSFERASE ASQH2-RELATED"/>
    <property type="match status" value="1"/>
</dbReference>
<feature type="binding site" evidence="3">
    <location>
        <position position="113"/>
    </location>
    <ligand>
        <name>dimethylallyl diphosphate</name>
        <dbReference type="ChEBI" id="CHEBI:57623"/>
    </ligand>
</feature>
<feature type="binding site" evidence="3">
    <location>
        <position position="203"/>
    </location>
    <ligand>
        <name>dimethylallyl diphosphate</name>
        <dbReference type="ChEBI" id="CHEBI:57623"/>
    </ligand>
</feature>
<dbReference type="SFLD" id="SFLDG01162">
    <property type="entry name" value="I"/>
    <property type="match status" value="1"/>
</dbReference>
<dbReference type="EMBL" id="JAIBSC010000015">
    <property type="protein sequence ID" value="KAH1909139.1"/>
    <property type="molecule type" value="Genomic_DNA"/>
</dbReference>
<dbReference type="SFLD" id="SFLDS00036">
    <property type="entry name" value="Aromatic_Prenyltransferase"/>
    <property type="match status" value="1"/>
</dbReference>
<comment type="caution">
    <text evidence="4">The sequence shown here is derived from an EMBL/GenBank/DDBJ whole genome shotgun (WGS) entry which is preliminary data.</text>
</comment>
<protein>
    <submittedName>
        <fullName evidence="4">Tryprostatin B synthase</fullName>
    </submittedName>
</protein>
<feature type="binding site" evidence="3">
    <location>
        <position position="205"/>
    </location>
    <ligand>
        <name>L-tryptophan</name>
        <dbReference type="ChEBI" id="CHEBI:57912"/>
    </ligand>
</feature>
<proteinExistence type="inferred from homology"/>
<dbReference type="Pfam" id="PF11991">
    <property type="entry name" value="Trp_DMAT"/>
    <property type="match status" value="1"/>
</dbReference>
<feature type="binding site" evidence="3">
    <location>
        <position position="294"/>
    </location>
    <ligand>
        <name>dimethylallyl diphosphate</name>
        <dbReference type="ChEBI" id="CHEBI:57623"/>
    </ligand>
</feature>
<feature type="binding site" evidence="3">
    <location>
        <position position="382"/>
    </location>
    <ligand>
        <name>dimethylallyl diphosphate</name>
        <dbReference type="ChEBI" id="CHEBI:57623"/>
    </ligand>
</feature>
<gene>
    <name evidence="4" type="primary">FTMPT1</name>
    <name evidence="4" type="ORF">KXV57_002239</name>
</gene>
<feature type="binding site" evidence="3">
    <location>
        <position position="292"/>
    </location>
    <ligand>
        <name>dimethylallyl diphosphate</name>
        <dbReference type="ChEBI" id="CHEBI:57623"/>
    </ligand>
</feature>
<dbReference type="CDD" id="cd13929">
    <property type="entry name" value="PT-DMATS_CymD"/>
    <property type="match status" value="1"/>
</dbReference>
<dbReference type="InterPro" id="IPR012148">
    <property type="entry name" value="ABBA_DMATS-like"/>
</dbReference>